<dbReference type="AlphaFoldDB" id="A0A409YRL8"/>
<comment type="caution">
    <text evidence="1">The sequence shown here is derived from an EMBL/GenBank/DDBJ whole genome shotgun (WGS) entry which is preliminary data.</text>
</comment>
<protein>
    <recommendedName>
        <fullName evidence="3">F-box domain-containing protein</fullName>
    </recommendedName>
</protein>
<name>A0A409YRL8_9AGAR</name>
<keyword evidence="2" id="KW-1185">Reference proteome</keyword>
<sequence>MHAKSINAFPPEIMSLIFKEVHLSQLENLDTTVRGHSVDQSPTDEDESPTVDDRLDVSAMLKVVQSKTFFPYSVAAVCNYWEEVLSSTPSFWNVVVIFLDLQGPNGTDSDTARKYLNWSNNLPIDVFITRNEQDKEDSFPLAITSILESKTAAAFFQVLMPHFERCRTLHVDLRLSDSLPILPKFLPSAAPNLRHLSFVSNMQMNMWDNENSSHYFFDEPLVFNDIPPDAHVFEFKPSLTTLVIDGRNVQHAFANGYTWLSDLPHLKVLKIADYSPMTVSKARISEGELVPHTCAECRLPLYDLLRAILSCKELEELTLESLSLYVETSEDALLPEDTFSFTSLEHITMNDIEPDIVHEMLRVTEQTVGSLTFIQCPRLGDAALPYLMHQVIRLVYLDEDVDLKPFLKGCETDTLVVIDSPCFSDDVLEALSIPEGKLLNGRANFPYCSDLSNLHLHFTDPGPSYTVAAVKRMVEARGREVDYSQAGWPESFSGMPLKRLLATGQVPELQPEDEEWFRSRLLMFQWGGLRVDPPSS</sequence>
<dbReference type="Proteomes" id="UP000284706">
    <property type="component" value="Unassembled WGS sequence"/>
</dbReference>
<evidence type="ECO:0000313" key="1">
    <source>
        <dbReference type="EMBL" id="PPR05655.1"/>
    </source>
</evidence>
<evidence type="ECO:0008006" key="3">
    <source>
        <dbReference type="Google" id="ProtNLM"/>
    </source>
</evidence>
<proteinExistence type="predicted"/>
<dbReference type="SUPFAM" id="SSF52047">
    <property type="entry name" value="RNI-like"/>
    <property type="match status" value="1"/>
</dbReference>
<evidence type="ECO:0000313" key="2">
    <source>
        <dbReference type="Proteomes" id="UP000284706"/>
    </source>
</evidence>
<dbReference type="OrthoDB" id="3001771at2759"/>
<dbReference type="EMBL" id="NHYE01000448">
    <property type="protein sequence ID" value="PPR05655.1"/>
    <property type="molecule type" value="Genomic_DNA"/>
</dbReference>
<dbReference type="STRING" id="231916.A0A409YRL8"/>
<dbReference type="Gene3D" id="3.80.10.10">
    <property type="entry name" value="Ribonuclease Inhibitor"/>
    <property type="match status" value="1"/>
</dbReference>
<dbReference type="InterPro" id="IPR032675">
    <property type="entry name" value="LRR_dom_sf"/>
</dbReference>
<gene>
    <name evidence="1" type="ORF">CVT26_009228</name>
</gene>
<organism evidence="1 2">
    <name type="scientific">Gymnopilus dilepis</name>
    <dbReference type="NCBI Taxonomy" id="231916"/>
    <lineage>
        <taxon>Eukaryota</taxon>
        <taxon>Fungi</taxon>
        <taxon>Dikarya</taxon>
        <taxon>Basidiomycota</taxon>
        <taxon>Agaricomycotina</taxon>
        <taxon>Agaricomycetes</taxon>
        <taxon>Agaricomycetidae</taxon>
        <taxon>Agaricales</taxon>
        <taxon>Agaricineae</taxon>
        <taxon>Hymenogastraceae</taxon>
        <taxon>Gymnopilus</taxon>
    </lineage>
</organism>
<reference evidence="1 2" key="1">
    <citation type="journal article" date="2018" name="Evol. Lett.">
        <title>Horizontal gene cluster transfer increased hallucinogenic mushroom diversity.</title>
        <authorList>
            <person name="Reynolds H.T."/>
            <person name="Vijayakumar V."/>
            <person name="Gluck-Thaler E."/>
            <person name="Korotkin H.B."/>
            <person name="Matheny P.B."/>
            <person name="Slot J.C."/>
        </authorList>
    </citation>
    <scope>NUCLEOTIDE SEQUENCE [LARGE SCALE GENOMIC DNA]</scope>
    <source>
        <strain evidence="1 2">SRW20</strain>
    </source>
</reference>
<dbReference type="InParanoid" id="A0A409YRL8"/>
<accession>A0A409YRL8</accession>